<dbReference type="Gene3D" id="3.40.462.20">
    <property type="match status" value="1"/>
</dbReference>
<gene>
    <name evidence="2" type="ORF">Fot_04877</name>
</gene>
<comment type="caution">
    <text evidence="2">The sequence shown here is derived from an EMBL/GenBank/DDBJ whole genome shotgun (WGS) entry which is preliminary data.</text>
</comment>
<feature type="region of interest" description="Disordered" evidence="1">
    <location>
        <begin position="63"/>
        <end position="85"/>
    </location>
</feature>
<dbReference type="AlphaFoldDB" id="A0ABD1WRE3"/>
<feature type="compositionally biased region" description="Basic and acidic residues" evidence="1">
    <location>
        <begin position="193"/>
        <end position="212"/>
    </location>
</feature>
<dbReference type="PANTHER" id="PTHR34367:SF1">
    <property type="entry name" value="OS04G0528600 PROTEIN"/>
    <property type="match status" value="1"/>
</dbReference>
<sequence length="229" mass="25347">MSSSPPSKKNLRGKFNEVYSYQQVADKFPEEIFVRMTLDVVNSSFGTGEKTNRATFLTFKKSTSASSPNALQKPPEEVKSDTQLEKKKAEEATVKKEIFIIKHRKSHEIERRFKDEERENSNGELVNSYGIMGAAQVRTSSCTKEELDAILIQCGRLSRSSSNGKAAVSGSGVSSENGASNLQKGRKYIGSKRSFDFDNENGREGRSTDEKNVFNVGDDGVDGRESEPP</sequence>
<organism evidence="2 3">
    <name type="scientific">Forsythia ovata</name>
    <dbReference type="NCBI Taxonomy" id="205694"/>
    <lineage>
        <taxon>Eukaryota</taxon>
        <taxon>Viridiplantae</taxon>
        <taxon>Streptophyta</taxon>
        <taxon>Embryophyta</taxon>
        <taxon>Tracheophyta</taxon>
        <taxon>Spermatophyta</taxon>
        <taxon>Magnoliopsida</taxon>
        <taxon>eudicotyledons</taxon>
        <taxon>Gunneridae</taxon>
        <taxon>Pentapetalae</taxon>
        <taxon>asterids</taxon>
        <taxon>lamiids</taxon>
        <taxon>Lamiales</taxon>
        <taxon>Oleaceae</taxon>
        <taxon>Forsythieae</taxon>
        <taxon>Forsythia</taxon>
    </lineage>
</organism>
<evidence type="ECO:0000256" key="1">
    <source>
        <dbReference type="SAM" id="MobiDB-lite"/>
    </source>
</evidence>
<feature type="compositionally biased region" description="Basic and acidic residues" evidence="1">
    <location>
        <begin position="74"/>
        <end position="85"/>
    </location>
</feature>
<evidence type="ECO:0000313" key="2">
    <source>
        <dbReference type="EMBL" id="KAL2551258.1"/>
    </source>
</evidence>
<dbReference type="EMBL" id="JBFOLJ010000002">
    <property type="protein sequence ID" value="KAL2551258.1"/>
    <property type="molecule type" value="Genomic_DNA"/>
</dbReference>
<dbReference type="Proteomes" id="UP001604277">
    <property type="component" value="Unassembled WGS sequence"/>
</dbReference>
<evidence type="ECO:0000313" key="3">
    <source>
        <dbReference type="Proteomes" id="UP001604277"/>
    </source>
</evidence>
<feature type="compositionally biased region" description="Low complexity" evidence="1">
    <location>
        <begin position="160"/>
        <end position="181"/>
    </location>
</feature>
<name>A0ABD1WRE3_9LAMI</name>
<accession>A0ABD1WRE3</accession>
<keyword evidence="3" id="KW-1185">Reference proteome</keyword>
<dbReference type="PANTHER" id="PTHR34367">
    <property type="entry name" value="OS02G0734667 PROTEIN"/>
    <property type="match status" value="1"/>
</dbReference>
<protein>
    <submittedName>
        <fullName evidence="2">Uncharacterized protein</fullName>
    </submittedName>
</protein>
<proteinExistence type="predicted"/>
<reference evidence="3" key="1">
    <citation type="submission" date="2024-07" db="EMBL/GenBank/DDBJ databases">
        <title>Two chromosome-level genome assemblies of Korean endemic species Abeliophyllum distichum and Forsythia ovata (Oleaceae).</title>
        <authorList>
            <person name="Jang H."/>
        </authorList>
    </citation>
    <scope>NUCLEOTIDE SEQUENCE [LARGE SCALE GENOMIC DNA]</scope>
</reference>
<feature type="region of interest" description="Disordered" evidence="1">
    <location>
        <begin position="160"/>
        <end position="229"/>
    </location>
</feature>
<dbReference type="InterPro" id="IPR040412">
    <property type="entry name" value="At1g65710-like"/>
</dbReference>